<evidence type="ECO:0000256" key="2">
    <source>
        <dbReference type="SAM" id="SignalP"/>
    </source>
</evidence>
<accession>A0AAW9SES7</accession>
<evidence type="ECO:0000313" key="4">
    <source>
        <dbReference type="EMBL" id="MEN7549356.1"/>
    </source>
</evidence>
<keyword evidence="5" id="KW-1185">Reference proteome</keyword>
<organism evidence="4 5">
    <name type="scientific">Rapidithrix thailandica</name>
    <dbReference type="NCBI Taxonomy" id="413964"/>
    <lineage>
        <taxon>Bacteria</taxon>
        <taxon>Pseudomonadati</taxon>
        <taxon>Bacteroidota</taxon>
        <taxon>Cytophagia</taxon>
        <taxon>Cytophagales</taxon>
        <taxon>Flammeovirgaceae</taxon>
        <taxon>Rapidithrix</taxon>
    </lineage>
</organism>
<comment type="caution">
    <text evidence="4">The sequence shown here is derived from an EMBL/GenBank/DDBJ whole genome shotgun (WGS) entry which is preliminary data.</text>
</comment>
<dbReference type="GO" id="GO:0046872">
    <property type="term" value="F:metal ion binding"/>
    <property type="evidence" value="ECO:0007669"/>
    <property type="project" value="InterPro"/>
</dbReference>
<proteinExistence type="inferred from homology"/>
<gene>
    <name evidence="4" type="ORF">AAG747_15640</name>
</gene>
<dbReference type="SUPFAM" id="SSF49329">
    <property type="entry name" value="Cu,Zn superoxide dismutase-like"/>
    <property type="match status" value="3"/>
</dbReference>
<dbReference type="GO" id="GO:0006801">
    <property type="term" value="P:superoxide metabolic process"/>
    <property type="evidence" value="ECO:0007669"/>
    <property type="project" value="InterPro"/>
</dbReference>
<feature type="domain" description="CHRD" evidence="3">
    <location>
        <begin position="302"/>
        <end position="393"/>
    </location>
</feature>
<evidence type="ECO:0000259" key="3">
    <source>
        <dbReference type="Pfam" id="PF07452"/>
    </source>
</evidence>
<feature type="signal peptide" evidence="2">
    <location>
        <begin position="1"/>
        <end position="29"/>
    </location>
</feature>
<keyword evidence="2" id="KW-0732">Signal</keyword>
<dbReference type="Proteomes" id="UP001403385">
    <property type="component" value="Unassembled WGS sequence"/>
</dbReference>
<evidence type="ECO:0000313" key="5">
    <source>
        <dbReference type="Proteomes" id="UP001403385"/>
    </source>
</evidence>
<evidence type="ECO:0000256" key="1">
    <source>
        <dbReference type="ARBA" id="ARBA00010457"/>
    </source>
</evidence>
<dbReference type="Pfam" id="PF07452">
    <property type="entry name" value="CHRD"/>
    <property type="match status" value="1"/>
</dbReference>
<sequence length="411" mass="43090">MRKMKKIRTLNHWLAVVLSFTLMMCISCDDDDDDGPGTPQPTGNSETYQLGAVSNPGITGTVKFEELDNGNIRVTINLNNTTSGGSHPSHIHFNSAAESGTIAISLTNVDGATGSSVTEVNEMDNGTAINYNELINFDGYVNVHLSASDLDILIAQGDIGGNELTGETLEIDLDEKDVADISGTATFAKRKNGLTLLTIELQNTPPGGSHPAHIHMNSAAEGGGIVISLNAIDGDTGLSKTTIRETDAGDPVTYEEVVVYNGYVNVHLSDMDLGTIVAQGDILEGNRLEGSTETYDLLEVGGSGVSGTATFAKRNDGYTIITVELTGTSGGASHPMHIHDNDAATTGPIAVSLTNVNGDTGKSITLVTEKDDATDITYDQLITYNGYINVHLSASQLSTIVAQGDIGSNAD</sequence>
<protein>
    <submittedName>
        <fullName evidence="4">CHRD domain-containing protein</fullName>
    </submittedName>
</protein>
<name>A0AAW9SES7_9BACT</name>
<dbReference type="InterPro" id="IPR010895">
    <property type="entry name" value="CHRD"/>
</dbReference>
<dbReference type="InterPro" id="IPR036423">
    <property type="entry name" value="SOD-like_Cu/Zn_dom_sf"/>
</dbReference>
<dbReference type="RefSeq" id="WP_346822132.1">
    <property type="nucleotide sequence ID" value="NZ_JBDKWZ010000008.1"/>
</dbReference>
<comment type="similarity">
    <text evidence="1">Belongs to the Cu-Zn superoxide dismutase family.</text>
</comment>
<dbReference type="Gene3D" id="2.60.40.200">
    <property type="entry name" value="Superoxide dismutase, copper/zinc binding domain"/>
    <property type="match status" value="2"/>
</dbReference>
<dbReference type="EMBL" id="JBDKWZ010000008">
    <property type="protein sequence ID" value="MEN7549356.1"/>
    <property type="molecule type" value="Genomic_DNA"/>
</dbReference>
<reference evidence="4 5" key="1">
    <citation type="submission" date="2024-04" db="EMBL/GenBank/DDBJ databases">
        <title>Novel genus in family Flammeovirgaceae.</title>
        <authorList>
            <person name="Nguyen T.H."/>
            <person name="Vuong T.Q."/>
            <person name="Le H."/>
            <person name="Kim S.-G."/>
        </authorList>
    </citation>
    <scope>NUCLEOTIDE SEQUENCE [LARGE SCALE GENOMIC DNA]</scope>
    <source>
        <strain evidence="4 5">JCM 23209</strain>
    </source>
</reference>
<dbReference type="AlphaFoldDB" id="A0AAW9SES7"/>
<feature type="chain" id="PRO_5043555666" evidence="2">
    <location>
        <begin position="30"/>
        <end position="411"/>
    </location>
</feature>